<evidence type="ECO:0000313" key="3">
    <source>
        <dbReference type="EMBL" id="SBO23097.1"/>
    </source>
</evidence>
<evidence type="ECO:0000313" key="2">
    <source>
        <dbReference type="EMBL" id="SBO22806.1"/>
    </source>
</evidence>
<evidence type="ECO:0000313" key="4">
    <source>
        <dbReference type="Proteomes" id="UP000182128"/>
    </source>
</evidence>
<organism evidence="3 5">
    <name type="scientific">Plasmodium knowlesi (strain H)</name>
    <dbReference type="NCBI Taxonomy" id="5851"/>
    <lineage>
        <taxon>Eukaryota</taxon>
        <taxon>Sar</taxon>
        <taxon>Alveolata</taxon>
        <taxon>Apicomplexa</taxon>
        <taxon>Aconoidasida</taxon>
        <taxon>Haemosporida</taxon>
        <taxon>Plasmodiidae</taxon>
        <taxon>Plasmodium</taxon>
        <taxon>Plasmodium (Plasmodium)</taxon>
    </lineage>
</organism>
<dbReference type="Proteomes" id="UP000182142">
    <property type="component" value="Unassembled WGS sequence"/>
</dbReference>
<accession>A0A193RDS3</accession>
<dbReference type="EMBL" id="CWHR02000005">
    <property type="protein sequence ID" value="SBO23097.1"/>
    <property type="molecule type" value="Genomic_DNA"/>
</dbReference>
<dbReference type="AlphaFoldDB" id="A0A193RDS3"/>
<keyword evidence="1" id="KW-0732">Signal</keyword>
<feature type="signal peptide" evidence="1">
    <location>
        <begin position="1"/>
        <end position="16"/>
    </location>
</feature>
<name>A0A193RDS3_PLAKH</name>
<reference evidence="3" key="2">
    <citation type="submission" date="2016-05" db="EMBL/GenBank/DDBJ databases">
        <authorList>
            <person name="Lavstsen T."/>
            <person name="Jespersen J.S."/>
        </authorList>
    </citation>
    <scope>NUCLEOTIDE SEQUENCE [LARGE SCALE GENOMIC DNA]</scope>
</reference>
<gene>
    <name evidence="2" type="ORF">PKNA1_C2_1234600</name>
    <name evidence="3" type="ORF">PKNA1_H1_1234600</name>
</gene>
<evidence type="ECO:0000313" key="5">
    <source>
        <dbReference type="Proteomes" id="UP000182142"/>
    </source>
</evidence>
<sequence>MRRMLLFMLIALFCATNRDVGVCHMCTTDLCGRCCHPIQDGHPEEFPPLRLHYDVVTVEPVITAIPVVATDHGATSFIAIVATISLYLLSGCENNFHGTMRGNDHGDDVYCRLCDCSNSSTGCGWVGDTYGKVICTSCDFIKHVSVKVKYFDVAGCGYELKRGQLLNNA</sequence>
<dbReference type="EMBL" id="CWHQ02000006">
    <property type="protein sequence ID" value="SBO22806.1"/>
    <property type="molecule type" value="Genomic_DNA"/>
</dbReference>
<proteinExistence type="predicted"/>
<evidence type="ECO:0000256" key="1">
    <source>
        <dbReference type="SAM" id="SignalP"/>
    </source>
</evidence>
<dbReference type="Proteomes" id="UP000182128">
    <property type="component" value="Unassembled WGS sequence"/>
</dbReference>
<protein>
    <submittedName>
        <fullName evidence="3">Uncharacterized protein</fullName>
    </submittedName>
</protein>
<feature type="chain" id="PRO_5015052958" evidence="1">
    <location>
        <begin position="17"/>
        <end position="169"/>
    </location>
</feature>
<reference evidence="4 5" key="1">
    <citation type="submission" date="2016-05" db="EMBL/GenBank/DDBJ databases">
        <authorList>
            <person name="Sharaf H."/>
        </authorList>
    </citation>
    <scope>NUCLEOTIDE SEQUENCE [LARGE SCALE GENOMIC DNA]</scope>
    <source>
        <strain evidence="4 5">H</strain>
    </source>
</reference>